<dbReference type="PRINTS" id="PR00196">
    <property type="entry name" value="ANNEXIN"/>
</dbReference>
<dbReference type="Gene3D" id="1.10.220.10">
    <property type="entry name" value="Annexin"/>
    <property type="match status" value="2"/>
</dbReference>
<dbReference type="GO" id="GO:0001786">
    <property type="term" value="F:phosphatidylserine binding"/>
    <property type="evidence" value="ECO:0007669"/>
    <property type="project" value="TreeGrafter"/>
</dbReference>
<comment type="similarity">
    <text evidence="1 6">Belongs to the annexin family.</text>
</comment>
<dbReference type="FunFam" id="1.10.220.10:FF:000007">
    <property type="entry name" value="Annexin"/>
    <property type="match status" value="1"/>
</dbReference>
<dbReference type="EMBL" id="REGW02000007">
    <property type="protein sequence ID" value="KAE8293759.1"/>
    <property type="molecule type" value="Genomic_DNA"/>
</dbReference>
<evidence type="ECO:0000313" key="7">
    <source>
        <dbReference type="EMBL" id="KAE8293759.1"/>
    </source>
</evidence>
<dbReference type="GO" id="GO:0005509">
    <property type="term" value="F:calcium ion binding"/>
    <property type="evidence" value="ECO:0007669"/>
    <property type="project" value="InterPro"/>
</dbReference>
<keyword evidence="2 6" id="KW-0677">Repeat</keyword>
<evidence type="ECO:0000256" key="4">
    <source>
        <dbReference type="ARBA" id="ARBA00023216"/>
    </source>
</evidence>
<dbReference type="PROSITE" id="PS51897">
    <property type="entry name" value="ANNEXIN_2"/>
    <property type="match status" value="2"/>
</dbReference>
<keyword evidence="4 6" id="KW-0041">Annexin</keyword>
<sequence length="155" mass="17243">MALVSEFLGQLTLSYGGEVEPAFPTVVPAQDFDPDRDAARLDTAIKTKGVDEQTIIDILTRRNYNQRREIAFVYERLAKKDLMAALKGALSGSLESLMLGLMKSTTQFDASELKASMKGLGTDEETLIEIVCSRSNEELAEIKKVYRESTFDLLQ</sequence>
<gene>
    <name evidence="7" type="ORF">D5F01_LYC06693</name>
</gene>
<evidence type="ECO:0000313" key="8">
    <source>
        <dbReference type="Proteomes" id="UP000424527"/>
    </source>
</evidence>
<evidence type="ECO:0000256" key="6">
    <source>
        <dbReference type="RuleBase" id="RU003540"/>
    </source>
</evidence>
<dbReference type="GO" id="GO:0005737">
    <property type="term" value="C:cytoplasm"/>
    <property type="evidence" value="ECO:0007669"/>
    <property type="project" value="TreeGrafter"/>
</dbReference>
<comment type="caution">
    <text evidence="7">The sequence shown here is derived from an EMBL/GenBank/DDBJ whole genome shotgun (WGS) entry which is preliminary data.</text>
</comment>
<dbReference type="InterPro" id="IPR018502">
    <property type="entry name" value="Annexin_repeat"/>
</dbReference>
<dbReference type="AlphaFoldDB" id="A0A6G0IQH0"/>
<dbReference type="PROSITE" id="PS00223">
    <property type="entry name" value="ANNEXIN_1"/>
    <property type="match status" value="1"/>
</dbReference>
<dbReference type="GO" id="GO:0005544">
    <property type="term" value="F:calcium-dependent phospholipid binding"/>
    <property type="evidence" value="ECO:0007669"/>
    <property type="project" value="UniProtKB-KW"/>
</dbReference>
<dbReference type="GO" id="GO:0005634">
    <property type="term" value="C:nucleus"/>
    <property type="evidence" value="ECO:0007669"/>
    <property type="project" value="TreeGrafter"/>
</dbReference>
<dbReference type="SMART" id="SM00335">
    <property type="entry name" value="ANX"/>
    <property type="match status" value="2"/>
</dbReference>
<accession>A0A6G0IQH0</accession>
<dbReference type="PANTHER" id="PTHR10502:SF18">
    <property type="entry name" value="ANNEXIN A2-RELATED"/>
    <property type="match status" value="1"/>
</dbReference>
<keyword evidence="8" id="KW-1185">Reference proteome</keyword>
<dbReference type="GO" id="GO:0005886">
    <property type="term" value="C:plasma membrane"/>
    <property type="evidence" value="ECO:0007669"/>
    <property type="project" value="TreeGrafter"/>
</dbReference>
<evidence type="ECO:0000256" key="5">
    <source>
        <dbReference type="ARBA" id="ARBA00023302"/>
    </source>
</evidence>
<dbReference type="Pfam" id="PF00191">
    <property type="entry name" value="Annexin"/>
    <property type="match status" value="2"/>
</dbReference>
<keyword evidence="5 6" id="KW-0111">Calcium/phospholipid-binding</keyword>
<organism evidence="7 8">
    <name type="scientific">Larimichthys crocea</name>
    <name type="common">Large yellow croaker</name>
    <name type="synonym">Pseudosciaena crocea</name>
    <dbReference type="NCBI Taxonomy" id="215358"/>
    <lineage>
        <taxon>Eukaryota</taxon>
        <taxon>Metazoa</taxon>
        <taxon>Chordata</taxon>
        <taxon>Craniata</taxon>
        <taxon>Vertebrata</taxon>
        <taxon>Euteleostomi</taxon>
        <taxon>Actinopterygii</taxon>
        <taxon>Neopterygii</taxon>
        <taxon>Teleostei</taxon>
        <taxon>Neoteleostei</taxon>
        <taxon>Acanthomorphata</taxon>
        <taxon>Eupercaria</taxon>
        <taxon>Sciaenidae</taxon>
        <taxon>Larimichthys</taxon>
    </lineage>
</organism>
<dbReference type="SUPFAM" id="SSF47874">
    <property type="entry name" value="Annexin"/>
    <property type="match status" value="1"/>
</dbReference>
<dbReference type="GO" id="GO:0012506">
    <property type="term" value="C:vesicle membrane"/>
    <property type="evidence" value="ECO:0007669"/>
    <property type="project" value="TreeGrafter"/>
</dbReference>
<evidence type="ECO:0000256" key="3">
    <source>
        <dbReference type="ARBA" id="ARBA00022837"/>
    </source>
</evidence>
<protein>
    <recommendedName>
        <fullName evidence="6">Annexin</fullName>
    </recommendedName>
</protein>
<dbReference type="InterPro" id="IPR001464">
    <property type="entry name" value="Annexin"/>
</dbReference>
<dbReference type="PANTHER" id="PTHR10502">
    <property type="entry name" value="ANNEXIN"/>
    <property type="match status" value="1"/>
</dbReference>
<name>A0A6G0IQH0_LARCR</name>
<dbReference type="Proteomes" id="UP000424527">
    <property type="component" value="Unassembled WGS sequence"/>
</dbReference>
<evidence type="ECO:0000256" key="1">
    <source>
        <dbReference type="ARBA" id="ARBA00007831"/>
    </source>
</evidence>
<evidence type="ECO:0000256" key="2">
    <source>
        <dbReference type="ARBA" id="ARBA00022737"/>
    </source>
</evidence>
<dbReference type="InterPro" id="IPR018252">
    <property type="entry name" value="Annexin_repeat_CS"/>
</dbReference>
<dbReference type="InterPro" id="IPR037104">
    <property type="entry name" value="Annexin_sf"/>
</dbReference>
<comment type="domain">
    <text evidence="6">A pair of annexin repeats may form one binding site for calcium and phospholipid.</text>
</comment>
<proteinExistence type="inferred from homology"/>
<keyword evidence="3 6" id="KW-0106">Calcium</keyword>
<reference evidence="7 8" key="1">
    <citation type="submission" date="2019-07" db="EMBL/GenBank/DDBJ databases">
        <title>Chromosome genome assembly for large yellow croaker.</title>
        <authorList>
            <person name="Xiao S."/>
        </authorList>
    </citation>
    <scope>NUCLEOTIDE SEQUENCE [LARGE SCALE GENOMIC DNA]</scope>
    <source>
        <strain evidence="7">JMULYC20181020</strain>
        <tissue evidence="7">Muscle</tissue>
    </source>
</reference>